<evidence type="ECO:0000313" key="3">
    <source>
        <dbReference type="Proteomes" id="UP000015104"/>
    </source>
</evidence>
<keyword evidence="1" id="KW-0472">Membrane</keyword>
<sequence>MWRLAPVFLEAAATRHPNSSLGARTGSNPVLYDSRGNPFQLPQHYNQTTGASISGASPAGLQSSPLTQCVWTFFWLGVLCCVAFPVALFACELYVLLSPISVICEKFNRITDFLFKVAQFPSLCARNMIEAKPMINLC</sequence>
<reference evidence="2" key="2">
    <citation type="submission" date="2015-06" db="UniProtKB">
        <authorList>
            <consortium name="EnsemblMetazoa"/>
        </authorList>
    </citation>
    <scope>IDENTIFICATION</scope>
</reference>
<evidence type="ECO:0000256" key="1">
    <source>
        <dbReference type="SAM" id="Phobius"/>
    </source>
</evidence>
<dbReference type="EnsemblMetazoa" id="tetur08g04140.1">
    <property type="protein sequence ID" value="tetur08g04140.1"/>
    <property type="gene ID" value="tetur08g04140"/>
</dbReference>
<keyword evidence="1" id="KW-1133">Transmembrane helix</keyword>
<dbReference type="AlphaFoldDB" id="T1KBH8"/>
<dbReference type="EMBL" id="CAEY01001951">
    <property type="status" value="NOT_ANNOTATED_CDS"/>
    <property type="molecule type" value="Genomic_DNA"/>
</dbReference>
<dbReference type="HOGENOM" id="CLU_1857837_0_0_1"/>
<dbReference type="PANTHER" id="PTHR39948:SF1">
    <property type="entry name" value="GEO11419P1"/>
    <property type="match status" value="1"/>
</dbReference>
<accession>T1KBH8</accession>
<dbReference type="PANTHER" id="PTHR39948">
    <property type="entry name" value="GEO11419P1"/>
    <property type="match status" value="1"/>
</dbReference>
<reference evidence="3" key="1">
    <citation type="submission" date="2011-08" db="EMBL/GenBank/DDBJ databases">
        <authorList>
            <person name="Rombauts S."/>
        </authorList>
    </citation>
    <scope>NUCLEOTIDE SEQUENCE</scope>
    <source>
        <strain evidence="3">London</strain>
    </source>
</reference>
<keyword evidence="1" id="KW-0812">Transmembrane</keyword>
<keyword evidence="3" id="KW-1185">Reference proteome</keyword>
<feature type="transmembrane region" description="Helical" evidence="1">
    <location>
        <begin position="73"/>
        <end position="97"/>
    </location>
</feature>
<dbReference type="Proteomes" id="UP000015104">
    <property type="component" value="Unassembled WGS sequence"/>
</dbReference>
<proteinExistence type="predicted"/>
<gene>
    <name evidence="2" type="primary">107362531</name>
</gene>
<organism evidence="2 3">
    <name type="scientific">Tetranychus urticae</name>
    <name type="common">Two-spotted spider mite</name>
    <dbReference type="NCBI Taxonomy" id="32264"/>
    <lineage>
        <taxon>Eukaryota</taxon>
        <taxon>Metazoa</taxon>
        <taxon>Ecdysozoa</taxon>
        <taxon>Arthropoda</taxon>
        <taxon>Chelicerata</taxon>
        <taxon>Arachnida</taxon>
        <taxon>Acari</taxon>
        <taxon>Acariformes</taxon>
        <taxon>Trombidiformes</taxon>
        <taxon>Prostigmata</taxon>
        <taxon>Eleutherengona</taxon>
        <taxon>Raphignathae</taxon>
        <taxon>Tetranychoidea</taxon>
        <taxon>Tetranychidae</taxon>
        <taxon>Tetranychus</taxon>
    </lineage>
</organism>
<name>T1KBH8_TETUR</name>
<protein>
    <submittedName>
        <fullName evidence="2">Uncharacterized protein</fullName>
    </submittedName>
</protein>
<evidence type="ECO:0000313" key="2">
    <source>
        <dbReference type="EnsemblMetazoa" id="tetur08g04140.1"/>
    </source>
</evidence>